<gene>
    <name evidence="1" type="ORF">MSG_01890</name>
</gene>
<evidence type="ECO:0000313" key="2">
    <source>
        <dbReference type="Proteomes" id="UP000217736"/>
    </source>
</evidence>
<accession>A0A1Z4EGF5</accession>
<dbReference type="OrthoDB" id="10006296at2"/>
<sequence>MLAEIAEWATIIGVPLMFAGVAVPFAVAVGGRQRDLRQRLRQTAYPLFQACDLYLKGDRYAITEGHARDAADKLRIISKRDGLKAPNQVMIGQLIDILLDIAARFGLNQSLPGFGLHHELRAEFLQNNARWLEAEILTAAAQAATLIRSANAIDNGNYWVYLKCKRFGMQRWKYIRLPRLGRRRKE</sequence>
<dbReference type="AlphaFoldDB" id="A0A1Z4EGF5"/>
<evidence type="ECO:0000313" key="1">
    <source>
        <dbReference type="EMBL" id="BAX92043.1"/>
    </source>
</evidence>
<name>A0A1Z4EGF5_9MYCO</name>
<protein>
    <submittedName>
        <fullName evidence="1">Uncharacterized protein</fullName>
    </submittedName>
</protein>
<keyword evidence="2" id="KW-1185">Reference proteome</keyword>
<dbReference type="RefSeq" id="WP_096439034.1">
    <property type="nucleotide sequence ID" value="NZ_AP018164.1"/>
</dbReference>
<dbReference type="Proteomes" id="UP000217736">
    <property type="component" value="Chromosome"/>
</dbReference>
<dbReference type="KEGG" id="mshg:MSG_01890"/>
<dbReference type="EMBL" id="AP018164">
    <property type="protein sequence ID" value="BAX92043.1"/>
    <property type="molecule type" value="Genomic_DNA"/>
</dbReference>
<organism evidence="1 2">
    <name type="scientific">Mycobacterium shigaense</name>
    <dbReference type="NCBI Taxonomy" id="722731"/>
    <lineage>
        <taxon>Bacteria</taxon>
        <taxon>Bacillati</taxon>
        <taxon>Actinomycetota</taxon>
        <taxon>Actinomycetes</taxon>
        <taxon>Mycobacteriales</taxon>
        <taxon>Mycobacteriaceae</taxon>
        <taxon>Mycobacterium</taxon>
        <taxon>Mycobacterium simiae complex</taxon>
    </lineage>
</organism>
<proteinExistence type="predicted"/>
<reference evidence="2" key="1">
    <citation type="submission" date="2017-06" db="EMBL/GenBank/DDBJ databases">
        <title>Complete Genome Sequence of Mycobacterium shigaense.</title>
        <authorList>
            <person name="Fukano H."/>
            <person name="Yoshida M."/>
            <person name="Kazumi Y."/>
            <person name="Ogura Y."/>
            <person name="Mitarai S."/>
            <person name="Hayashi T."/>
            <person name="Hoshino Y."/>
        </authorList>
    </citation>
    <scope>NUCLEOTIDE SEQUENCE [LARGE SCALE GENOMIC DNA]</scope>
    <source>
        <strain evidence="2">UN-152</strain>
    </source>
</reference>